<sequence>MTSSSTNTFPSLSQRNFETFCLRRITLFFYLFFSLVSASGIIVRDVKKITDSLSAEGSAMRNLTYQTDAFTSNNCSVLGALLIQTILVERNINQVVMDISRHYGSISDADCSKVKAEISNMLPAHASGLYQATSKKPDFVACGVTTRLIQSQMVDMRAGTAFIFVGLGPKVSGTCSNDITALGSLLLGYWDSAIADYNEREQMGIWGVFEDIIFGWM</sequence>
<dbReference type="HOGENOM" id="CLU_1273070_0_0_1"/>
<accession>D5G6U7</accession>
<dbReference type="EMBL" id="FN430016">
    <property type="protein sequence ID" value="CAZ80240.1"/>
    <property type="molecule type" value="Genomic_DNA"/>
</dbReference>
<keyword evidence="1" id="KW-0472">Membrane</keyword>
<dbReference type="KEGG" id="tml:GSTUM_00002278001"/>
<evidence type="ECO:0000313" key="2">
    <source>
        <dbReference type="EMBL" id="CAZ80240.1"/>
    </source>
</evidence>
<gene>
    <name evidence="2" type="ORF">GSTUM_00002278001</name>
</gene>
<feature type="transmembrane region" description="Helical" evidence="1">
    <location>
        <begin position="25"/>
        <end position="43"/>
    </location>
</feature>
<dbReference type="Proteomes" id="UP000006911">
    <property type="component" value="Unassembled WGS sequence"/>
</dbReference>
<name>D5G6U7_TUBMM</name>
<dbReference type="GeneID" id="9182465"/>
<proteinExistence type="predicted"/>
<keyword evidence="1" id="KW-1133">Transmembrane helix</keyword>
<keyword evidence="3" id="KW-1185">Reference proteome</keyword>
<protein>
    <submittedName>
        <fullName evidence="2">(Perigord truffle) hypothetical protein</fullName>
    </submittedName>
</protein>
<keyword evidence="1" id="KW-0812">Transmembrane</keyword>
<dbReference type="RefSeq" id="XP_002836083.1">
    <property type="nucleotide sequence ID" value="XM_002836037.1"/>
</dbReference>
<reference evidence="2 3" key="1">
    <citation type="journal article" date="2010" name="Nature">
        <title>Perigord black truffle genome uncovers evolutionary origins and mechanisms of symbiosis.</title>
        <authorList>
            <person name="Martin F."/>
            <person name="Kohler A."/>
            <person name="Murat C."/>
            <person name="Balestrini R."/>
            <person name="Coutinho P.M."/>
            <person name="Jaillon O."/>
            <person name="Montanini B."/>
            <person name="Morin E."/>
            <person name="Noel B."/>
            <person name="Percudani R."/>
            <person name="Porcel B."/>
            <person name="Rubini A."/>
            <person name="Amicucci A."/>
            <person name="Amselem J."/>
            <person name="Anthouard V."/>
            <person name="Arcioni S."/>
            <person name="Artiguenave F."/>
            <person name="Aury J.M."/>
            <person name="Ballario P."/>
            <person name="Bolchi A."/>
            <person name="Brenna A."/>
            <person name="Brun A."/>
            <person name="Buee M."/>
            <person name="Cantarel B."/>
            <person name="Chevalier G."/>
            <person name="Couloux A."/>
            <person name="Da Silva C."/>
            <person name="Denoeud F."/>
            <person name="Duplessis S."/>
            <person name="Ghignone S."/>
            <person name="Hilselberger B."/>
            <person name="Iotti M."/>
            <person name="Marcais B."/>
            <person name="Mello A."/>
            <person name="Miranda M."/>
            <person name="Pacioni G."/>
            <person name="Quesneville H."/>
            <person name="Riccioni C."/>
            <person name="Ruotolo R."/>
            <person name="Splivallo R."/>
            <person name="Stocchi V."/>
            <person name="Tisserant E."/>
            <person name="Viscomi A.R."/>
            <person name="Zambonelli A."/>
            <person name="Zampieri E."/>
            <person name="Henrissat B."/>
            <person name="Lebrun M.H."/>
            <person name="Paolocci F."/>
            <person name="Bonfante P."/>
            <person name="Ottonello S."/>
            <person name="Wincker P."/>
        </authorList>
    </citation>
    <scope>NUCLEOTIDE SEQUENCE [LARGE SCALE GENOMIC DNA]</scope>
    <source>
        <strain evidence="2 3">Mel28</strain>
    </source>
</reference>
<dbReference type="InParanoid" id="D5G6U7"/>
<organism evidence="2 3">
    <name type="scientific">Tuber melanosporum (strain Mel28)</name>
    <name type="common">Perigord black truffle</name>
    <dbReference type="NCBI Taxonomy" id="656061"/>
    <lineage>
        <taxon>Eukaryota</taxon>
        <taxon>Fungi</taxon>
        <taxon>Dikarya</taxon>
        <taxon>Ascomycota</taxon>
        <taxon>Pezizomycotina</taxon>
        <taxon>Pezizomycetes</taxon>
        <taxon>Pezizales</taxon>
        <taxon>Tuberaceae</taxon>
        <taxon>Tuber</taxon>
    </lineage>
</organism>
<dbReference type="AlphaFoldDB" id="D5G6U7"/>
<evidence type="ECO:0000313" key="3">
    <source>
        <dbReference type="Proteomes" id="UP000006911"/>
    </source>
</evidence>
<evidence type="ECO:0000256" key="1">
    <source>
        <dbReference type="SAM" id="Phobius"/>
    </source>
</evidence>